<dbReference type="AlphaFoldDB" id="A0A975C3B9"/>
<sequence length="340" mass="35696">MPLGVAAPAPAGFLDFCRRTPTQCERSAADARDPAAVSRLAASLFWQQAFARSNAAAPSATRPAPTTAGRGTYDWSRVFPAQRAPAPVAPAPVQPTRVAAVEAGAASAADFGSQAVAVEAGAASAADFGSQAVDASADGIAWQAASAAEINRNPMARTFARLGVPAPRIQTSPLVPMPNGAGAASADDLTAPRAPERPAEQAAADRAATVVLDSDNWTLLNRVNRSVNRRIRNLSDQSNYGQLDYWQAPSGSSPRGDCEDYVLTKREELIAAGIPAAALSIAIVETRWGESHAVLLVAGDTGEVVLDNLSAWISRWDRTDYTWHERQAPGSVFEWVNVAA</sequence>
<organism evidence="2 3">
    <name type="scientific">Brevundimonas goettingensis</name>
    <dbReference type="NCBI Taxonomy" id="2774190"/>
    <lineage>
        <taxon>Bacteria</taxon>
        <taxon>Pseudomonadati</taxon>
        <taxon>Pseudomonadota</taxon>
        <taxon>Alphaproteobacteria</taxon>
        <taxon>Caulobacterales</taxon>
        <taxon>Caulobacteraceae</taxon>
        <taxon>Brevundimonas</taxon>
    </lineage>
</organism>
<evidence type="ECO:0000256" key="1">
    <source>
        <dbReference type="SAM" id="MobiDB-lite"/>
    </source>
</evidence>
<accession>A0A975C3B9</accession>
<reference evidence="2" key="1">
    <citation type="submission" date="2020-09" db="EMBL/GenBank/DDBJ databases">
        <title>Brevundimonas sp. LVF2 isolated from a puddle in Goettingen, Germany.</title>
        <authorList>
            <person name="Friedrich I."/>
            <person name="Klassen A."/>
            <person name="Hannes N."/>
            <person name="Schneider D."/>
            <person name="Hertel R."/>
            <person name="Daniel R."/>
        </authorList>
    </citation>
    <scope>NUCLEOTIDE SEQUENCE</scope>
    <source>
        <strain evidence="2">LVF2</strain>
    </source>
</reference>
<name>A0A975C3B9_9CAUL</name>
<dbReference type="InterPro" id="IPR010319">
    <property type="entry name" value="Transglutaminase-like_Cys_pept"/>
</dbReference>
<gene>
    <name evidence="2" type="ORF">IFJ75_05370</name>
</gene>
<proteinExistence type="predicted"/>
<dbReference type="RefSeq" id="WP_207931607.1">
    <property type="nucleotide sequence ID" value="NZ_CP062222.1"/>
</dbReference>
<dbReference type="Proteomes" id="UP000663918">
    <property type="component" value="Chromosome"/>
</dbReference>
<dbReference type="KEGG" id="bgoe:IFJ75_05370"/>
<dbReference type="Pfam" id="PF06035">
    <property type="entry name" value="Peptidase_C93"/>
    <property type="match status" value="1"/>
</dbReference>
<dbReference type="EMBL" id="CP062222">
    <property type="protein sequence ID" value="QTC92324.1"/>
    <property type="molecule type" value="Genomic_DNA"/>
</dbReference>
<evidence type="ECO:0000313" key="2">
    <source>
        <dbReference type="EMBL" id="QTC92324.1"/>
    </source>
</evidence>
<dbReference type="PANTHER" id="PTHR39327:SF1">
    <property type="entry name" value="BLR5470 PROTEIN"/>
    <property type="match status" value="1"/>
</dbReference>
<dbReference type="Gene3D" id="3.10.620.30">
    <property type="match status" value="1"/>
</dbReference>
<keyword evidence="3" id="KW-1185">Reference proteome</keyword>
<evidence type="ECO:0000313" key="3">
    <source>
        <dbReference type="Proteomes" id="UP000663918"/>
    </source>
</evidence>
<dbReference type="PANTHER" id="PTHR39327">
    <property type="match status" value="1"/>
</dbReference>
<protein>
    <submittedName>
        <fullName evidence="2">Transglutaminase-like cysteine peptidase</fullName>
    </submittedName>
</protein>
<feature type="region of interest" description="Disordered" evidence="1">
    <location>
        <begin position="172"/>
        <end position="197"/>
    </location>
</feature>